<reference evidence="1 2" key="1">
    <citation type="submission" date="2016-10" db="EMBL/GenBank/DDBJ databases">
        <authorList>
            <person name="de Groot N.N."/>
        </authorList>
    </citation>
    <scope>NUCLEOTIDE SEQUENCE [LARGE SCALE GENOMIC DNA]</scope>
    <source>
        <strain evidence="1 2">DSM 2179</strain>
    </source>
</reference>
<dbReference type="STRING" id="84035.SAMN05660742_11843"/>
<dbReference type="RefSeq" id="WP_091833889.1">
    <property type="nucleotide sequence ID" value="NZ_FNZK01000018.1"/>
</dbReference>
<dbReference type="Pfam" id="PF16157">
    <property type="entry name" value="DUF4865"/>
    <property type="match status" value="1"/>
</dbReference>
<sequence>MVGMQYKIIVPKTYDMNSIRDRVLKNGSKTDFFPGLLFKFYLITEKDKYKNIYNSYAPLYLWDKTEGMNQFIFNGFYDNILKSFGWQKINIGIPLNVKTDANLLKSKFAIECTGCIQETQKLNSAVFNLPQNNLSEKSIGEFLIYNPDKWAYSQFYFYEDIPDEVYVMENIKIYEILHISSKE</sequence>
<keyword evidence="2" id="KW-1185">Reference proteome</keyword>
<dbReference type="Proteomes" id="UP000199662">
    <property type="component" value="Unassembled WGS sequence"/>
</dbReference>
<dbReference type="InterPro" id="IPR032349">
    <property type="entry name" value="DUF4865"/>
</dbReference>
<accession>A0A1H7C4J6</accession>
<gene>
    <name evidence="1" type="ORF">SAMN05660742_11843</name>
</gene>
<name>A0A1H7C4J6_9FIRM</name>
<dbReference type="AlphaFoldDB" id="A0A1H7C4J6"/>
<organism evidence="1 2">
    <name type="scientific">Propionispira arboris</name>
    <dbReference type="NCBI Taxonomy" id="84035"/>
    <lineage>
        <taxon>Bacteria</taxon>
        <taxon>Bacillati</taxon>
        <taxon>Bacillota</taxon>
        <taxon>Negativicutes</taxon>
        <taxon>Selenomonadales</taxon>
        <taxon>Selenomonadaceae</taxon>
        <taxon>Propionispira</taxon>
    </lineage>
</organism>
<dbReference type="EMBL" id="FNZK01000018">
    <property type="protein sequence ID" value="SEJ81962.1"/>
    <property type="molecule type" value="Genomic_DNA"/>
</dbReference>
<proteinExistence type="predicted"/>
<protein>
    <recommendedName>
        <fullName evidence="3">DUF4865 domain-containing protein</fullName>
    </recommendedName>
</protein>
<evidence type="ECO:0008006" key="3">
    <source>
        <dbReference type="Google" id="ProtNLM"/>
    </source>
</evidence>
<evidence type="ECO:0000313" key="2">
    <source>
        <dbReference type="Proteomes" id="UP000199662"/>
    </source>
</evidence>
<evidence type="ECO:0000313" key="1">
    <source>
        <dbReference type="EMBL" id="SEJ81962.1"/>
    </source>
</evidence>